<reference evidence="2" key="2">
    <citation type="journal article" date="2024" name="Plant">
        <title>Genomic evolution and insights into agronomic trait innovations of Sesamum species.</title>
        <authorList>
            <person name="Miao H."/>
            <person name="Wang L."/>
            <person name="Qu L."/>
            <person name="Liu H."/>
            <person name="Sun Y."/>
            <person name="Le M."/>
            <person name="Wang Q."/>
            <person name="Wei S."/>
            <person name="Zheng Y."/>
            <person name="Lin W."/>
            <person name="Duan Y."/>
            <person name="Cao H."/>
            <person name="Xiong S."/>
            <person name="Wang X."/>
            <person name="Wei L."/>
            <person name="Li C."/>
            <person name="Ma Q."/>
            <person name="Ju M."/>
            <person name="Zhao R."/>
            <person name="Li G."/>
            <person name="Mu C."/>
            <person name="Tian Q."/>
            <person name="Mei H."/>
            <person name="Zhang T."/>
            <person name="Gao T."/>
            <person name="Zhang H."/>
        </authorList>
    </citation>
    <scope>NUCLEOTIDE SEQUENCE</scope>
    <source>
        <strain evidence="2">3651</strain>
    </source>
</reference>
<comment type="caution">
    <text evidence="2">The sequence shown here is derived from an EMBL/GenBank/DDBJ whole genome shotgun (WGS) entry which is preliminary data.</text>
</comment>
<gene>
    <name evidence="2" type="ORF">Salat_2546200</name>
</gene>
<accession>A0AAE1XSL4</accession>
<protein>
    <submittedName>
        <fullName evidence="2">Uncharacterized protein</fullName>
    </submittedName>
</protein>
<dbReference type="EMBL" id="JACGWO010000010">
    <property type="protein sequence ID" value="KAK4417206.1"/>
    <property type="molecule type" value="Genomic_DNA"/>
</dbReference>
<evidence type="ECO:0000313" key="3">
    <source>
        <dbReference type="Proteomes" id="UP001293254"/>
    </source>
</evidence>
<keyword evidence="3" id="KW-1185">Reference proteome</keyword>
<dbReference type="Proteomes" id="UP001293254">
    <property type="component" value="Unassembled WGS sequence"/>
</dbReference>
<sequence length="268" mass="29562">MWPDGYYYQQQLFFFAKWSKEMEKTFTDNLAEHGRSELFHPRRPNIHVVMCSLYDVNKKGSDLEPTPRVLSPHQMRFGVLFAGPNNGGDDDLYADRFDLNVDAPNEGWVVLPRTRVIEAAVDEPANEVASDALTVDEPTIEVAPDALENKVVPVEPAHEAGPSQPVNEALHAEPVPTNAVPHPPMLYISDSSSSSMWMVLEEYHGSERNANSVLPLLGAVDGLSSDDEDLQLVGDGGDKGQQTNVVHRDSKGKQVEVVDLDSEGNETD</sequence>
<organism evidence="2 3">
    <name type="scientific">Sesamum alatum</name>
    <dbReference type="NCBI Taxonomy" id="300844"/>
    <lineage>
        <taxon>Eukaryota</taxon>
        <taxon>Viridiplantae</taxon>
        <taxon>Streptophyta</taxon>
        <taxon>Embryophyta</taxon>
        <taxon>Tracheophyta</taxon>
        <taxon>Spermatophyta</taxon>
        <taxon>Magnoliopsida</taxon>
        <taxon>eudicotyledons</taxon>
        <taxon>Gunneridae</taxon>
        <taxon>Pentapetalae</taxon>
        <taxon>asterids</taxon>
        <taxon>lamiids</taxon>
        <taxon>Lamiales</taxon>
        <taxon>Pedaliaceae</taxon>
        <taxon>Sesamum</taxon>
    </lineage>
</organism>
<feature type="compositionally biased region" description="Acidic residues" evidence="1">
    <location>
        <begin position="258"/>
        <end position="268"/>
    </location>
</feature>
<evidence type="ECO:0000313" key="2">
    <source>
        <dbReference type="EMBL" id="KAK4417206.1"/>
    </source>
</evidence>
<proteinExistence type="predicted"/>
<name>A0AAE1XSL4_9LAMI</name>
<dbReference type="AlphaFoldDB" id="A0AAE1XSL4"/>
<evidence type="ECO:0000256" key="1">
    <source>
        <dbReference type="SAM" id="MobiDB-lite"/>
    </source>
</evidence>
<feature type="compositionally biased region" description="Basic and acidic residues" evidence="1">
    <location>
        <begin position="246"/>
        <end position="256"/>
    </location>
</feature>
<feature type="region of interest" description="Disordered" evidence="1">
    <location>
        <begin position="228"/>
        <end position="268"/>
    </location>
</feature>
<reference evidence="2" key="1">
    <citation type="submission" date="2020-06" db="EMBL/GenBank/DDBJ databases">
        <authorList>
            <person name="Li T."/>
            <person name="Hu X."/>
            <person name="Zhang T."/>
            <person name="Song X."/>
            <person name="Zhang H."/>
            <person name="Dai N."/>
            <person name="Sheng W."/>
            <person name="Hou X."/>
            <person name="Wei L."/>
        </authorList>
    </citation>
    <scope>NUCLEOTIDE SEQUENCE</scope>
    <source>
        <strain evidence="2">3651</strain>
        <tissue evidence="2">Leaf</tissue>
    </source>
</reference>